<evidence type="ECO:0000313" key="2">
    <source>
        <dbReference type="Proteomes" id="UP000269689"/>
    </source>
</evidence>
<dbReference type="Proteomes" id="UP000269689">
    <property type="component" value="Unassembled WGS sequence"/>
</dbReference>
<gene>
    <name evidence="1" type="ORF">EDD53_2051</name>
</gene>
<dbReference type="AlphaFoldDB" id="A0A3N4UGR1"/>
<comment type="caution">
    <text evidence="1">The sequence shown here is derived from an EMBL/GenBank/DDBJ whole genome shotgun (WGS) entry which is preliminary data.</text>
</comment>
<evidence type="ECO:0000313" key="1">
    <source>
        <dbReference type="EMBL" id="RPE66349.1"/>
    </source>
</evidence>
<accession>A0A3N4UGR1</accession>
<name>A0A3N4UGR1_9RHOB</name>
<sequence>MNESAARGSLFFKEKYARTRGAFKERIHLRPAQPRKTLPWQPIFQRKMGESGGGFGNWGGF</sequence>
<keyword evidence="2" id="KW-1185">Reference proteome</keyword>
<dbReference type="EMBL" id="RKQK01000003">
    <property type="protein sequence ID" value="RPE66349.1"/>
    <property type="molecule type" value="Genomic_DNA"/>
</dbReference>
<proteinExistence type="predicted"/>
<reference evidence="1 2" key="1">
    <citation type="submission" date="2018-11" db="EMBL/GenBank/DDBJ databases">
        <title>Genomic Encyclopedia of Type Strains, Phase IV (KMG-IV): sequencing the most valuable type-strain genomes for metagenomic binning, comparative biology and taxonomic classification.</title>
        <authorList>
            <person name="Goeker M."/>
        </authorList>
    </citation>
    <scope>NUCLEOTIDE SEQUENCE [LARGE SCALE GENOMIC DNA]</scope>
    <source>
        <strain evidence="1 2">DSM 104731</strain>
    </source>
</reference>
<organism evidence="1 2">
    <name type="scientific">Pacificibacter maritimus</name>
    <dbReference type="NCBI Taxonomy" id="762213"/>
    <lineage>
        <taxon>Bacteria</taxon>
        <taxon>Pseudomonadati</taxon>
        <taxon>Pseudomonadota</taxon>
        <taxon>Alphaproteobacteria</taxon>
        <taxon>Rhodobacterales</taxon>
        <taxon>Roseobacteraceae</taxon>
        <taxon>Pacificibacter</taxon>
    </lineage>
</organism>
<protein>
    <submittedName>
        <fullName evidence="1">Uncharacterized protein</fullName>
    </submittedName>
</protein>